<dbReference type="InterPro" id="IPR020568">
    <property type="entry name" value="Ribosomal_Su5_D2-typ_SF"/>
</dbReference>
<organism evidence="15">
    <name type="scientific">viral metagenome</name>
    <dbReference type="NCBI Taxonomy" id="1070528"/>
    <lineage>
        <taxon>unclassified sequences</taxon>
        <taxon>metagenomes</taxon>
        <taxon>organismal metagenomes</taxon>
    </lineage>
</organism>
<dbReference type="InterPro" id="IPR014721">
    <property type="entry name" value="Ribsml_uS5_D2-typ_fold_subgr"/>
</dbReference>
<dbReference type="InterPro" id="IPR013760">
    <property type="entry name" value="Topo_IIA-like_dom_sf"/>
</dbReference>
<evidence type="ECO:0000256" key="1">
    <source>
        <dbReference type="ARBA" id="ARBA00000185"/>
    </source>
</evidence>
<evidence type="ECO:0000256" key="5">
    <source>
        <dbReference type="ARBA" id="ARBA00012895"/>
    </source>
</evidence>
<dbReference type="GO" id="GO:0046872">
    <property type="term" value="F:metal ion binding"/>
    <property type="evidence" value="ECO:0007669"/>
    <property type="project" value="UniProtKB-KW"/>
</dbReference>
<dbReference type="FunFam" id="3.90.199.10:FF:000002">
    <property type="entry name" value="DNA topoisomerase 2"/>
    <property type="match status" value="1"/>
</dbReference>
<dbReference type="InterPro" id="IPR018522">
    <property type="entry name" value="TopoIIA_CS"/>
</dbReference>
<dbReference type="SUPFAM" id="SSF54211">
    <property type="entry name" value="Ribosomal protein S5 domain 2-like"/>
    <property type="match status" value="1"/>
</dbReference>
<dbReference type="InterPro" id="IPR006171">
    <property type="entry name" value="TOPRIM_dom"/>
</dbReference>
<dbReference type="Pfam" id="PF01751">
    <property type="entry name" value="Toprim"/>
    <property type="match status" value="1"/>
</dbReference>
<dbReference type="Gene3D" id="3.30.565.10">
    <property type="entry name" value="Histidine kinase-like ATPase, C-terminal domain"/>
    <property type="match status" value="1"/>
</dbReference>
<evidence type="ECO:0000256" key="2">
    <source>
        <dbReference type="ARBA" id="ARBA00001913"/>
    </source>
</evidence>
<dbReference type="GO" id="GO:0006265">
    <property type="term" value="P:DNA topological change"/>
    <property type="evidence" value="ECO:0007669"/>
    <property type="project" value="InterPro"/>
</dbReference>
<reference evidence="15" key="1">
    <citation type="journal article" date="2020" name="Nature">
        <title>Giant virus diversity and host interactions through global metagenomics.</title>
        <authorList>
            <person name="Schulz F."/>
            <person name="Roux S."/>
            <person name="Paez-Espino D."/>
            <person name="Jungbluth S."/>
            <person name="Walsh D.A."/>
            <person name="Denef V.J."/>
            <person name="McMahon K.D."/>
            <person name="Konstantinidis K.T."/>
            <person name="Eloe-Fadrosh E.A."/>
            <person name="Kyrpides N.C."/>
            <person name="Woyke T."/>
        </authorList>
    </citation>
    <scope>NUCLEOTIDE SEQUENCE</scope>
    <source>
        <strain evidence="15">GVMAG-M-3300025880-75</strain>
    </source>
</reference>
<keyword evidence="6" id="KW-0479">Metal-binding</keyword>
<dbReference type="GO" id="GO:0005524">
    <property type="term" value="F:ATP binding"/>
    <property type="evidence" value="ECO:0007669"/>
    <property type="project" value="UniProtKB-KW"/>
</dbReference>
<evidence type="ECO:0000256" key="3">
    <source>
        <dbReference type="ARBA" id="ARBA00001946"/>
    </source>
</evidence>
<protein>
    <recommendedName>
        <fullName evidence="5">DNA topoisomerase (ATP-hydrolyzing)</fullName>
        <ecNumber evidence="5">5.6.2.2</ecNumber>
    </recommendedName>
</protein>
<keyword evidence="11" id="KW-0238">DNA-binding</keyword>
<dbReference type="EC" id="5.6.2.2" evidence="5"/>
<dbReference type="InterPro" id="IPR013759">
    <property type="entry name" value="Topo_IIA_B_C"/>
</dbReference>
<dbReference type="PROSITE" id="PS50880">
    <property type="entry name" value="TOPRIM"/>
    <property type="match status" value="1"/>
</dbReference>
<dbReference type="InterPro" id="IPR031660">
    <property type="entry name" value="TOPRIM_C"/>
</dbReference>
<dbReference type="InterPro" id="IPR036890">
    <property type="entry name" value="HATPase_C_sf"/>
</dbReference>
<dbReference type="PROSITE" id="PS00177">
    <property type="entry name" value="TOPOISOMERASE_II"/>
    <property type="match status" value="1"/>
</dbReference>
<dbReference type="Gene3D" id="1.10.268.10">
    <property type="entry name" value="Topoisomerase, domain 3"/>
    <property type="match status" value="1"/>
</dbReference>
<dbReference type="FunFam" id="3.40.50.670:FF:000001">
    <property type="entry name" value="DNA topoisomerase 2"/>
    <property type="match status" value="1"/>
</dbReference>
<dbReference type="Gene3D" id="3.30.230.10">
    <property type="match status" value="1"/>
</dbReference>
<evidence type="ECO:0000256" key="8">
    <source>
        <dbReference type="ARBA" id="ARBA00022840"/>
    </source>
</evidence>
<dbReference type="SMART" id="SM00433">
    <property type="entry name" value="TOP2c"/>
    <property type="match status" value="1"/>
</dbReference>
<dbReference type="InterPro" id="IPR013758">
    <property type="entry name" value="Topo_IIA_A/C_ab"/>
</dbReference>
<dbReference type="InterPro" id="IPR001154">
    <property type="entry name" value="TopoII_euk"/>
</dbReference>
<dbReference type="Pfam" id="PF16898">
    <property type="entry name" value="TOPRIM_C"/>
    <property type="match status" value="1"/>
</dbReference>
<comment type="similarity">
    <text evidence="4">Belongs to the type II topoisomerase family.</text>
</comment>
<dbReference type="Gene3D" id="3.30.1490.30">
    <property type="match status" value="1"/>
</dbReference>
<dbReference type="InterPro" id="IPR013506">
    <property type="entry name" value="Topo_IIA_bsu_dom2"/>
</dbReference>
<dbReference type="PROSITE" id="PS52040">
    <property type="entry name" value="TOPO_IIA"/>
    <property type="match status" value="1"/>
</dbReference>
<dbReference type="PANTHER" id="PTHR10169">
    <property type="entry name" value="DNA TOPOISOMERASE/GYRASE"/>
    <property type="match status" value="1"/>
</dbReference>
<dbReference type="SUPFAM" id="SSF56719">
    <property type="entry name" value="Type II DNA topoisomerase"/>
    <property type="match status" value="1"/>
</dbReference>
<dbReference type="InterPro" id="IPR013757">
    <property type="entry name" value="Topo_IIA_A_a_sf"/>
</dbReference>
<dbReference type="InterPro" id="IPR002205">
    <property type="entry name" value="Topo_IIA_dom_A"/>
</dbReference>
<evidence type="ECO:0000259" key="14">
    <source>
        <dbReference type="PROSITE" id="PS52040"/>
    </source>
</evidence>
<dbReference type="GO" id="GO:0003918">
    <property type="term" value="F:DNA topoisomerase type II (double strand cut, ATP-hydrolyzing) activity"/>
    <property type="evidence" value="ECO:0007669"/>
    <property type="project" value="UniProtKB-EC"/>
</dbReference>
<evidence type="ECO:0000256" key="4">
    <source>
        <dbReference type="ARBA" id="ARBA00011080"/>
    </source>
</evidence>
<dbReference type="PRINTS" id="PR01158">
    <property type="entry name" value="TOPISMRASEII"/>
</dbReference>
<keyword evidence="7" id="KW-0547">Nucleotide-binding</keyword>
<feature type="domain" description="Topo IIA-type catalytic" evidence="14">
    <location>
        <begin position="685"/>
        <end position="1128"/>
    </location>
</feature>
<dbReference type="GO" id="GO:0005634">
    <property type="term" value="C:nucleus"/>
    <property type="evidence" value="ECO:0007669"/>
    <property type="project" value="TreeGrafter"/>
</dbReference>
<name>A0A6C0JBM4_9ZZZZ</name>
<comment type="catalytic activity">
    <reaction evidence="1">
        <text>ATP-dependent breakage, passage and rejoining of double-stranded DNA.</text>
        <dbReference type="EC" id="5.6.2.2"/>
    </reaction>
</comment>
<dbReference type="PRINTS" id="PR00418">
    <property type="entry name" value="TPI2FAMILY"/>
</dbReference>
<keyword evidence="9" id="KW-0460">Magnesium</keyword>
<dbReference type="Gene3D" id="3.40.50.670">
    <property type="match status" value="1"/>
</dbReference>
<keyword evidence="10" id="KW-0799">Topoisomerase</keyword>
<comment type="cofactor">
    <cofactor evidence="2">
        <name>Ca(2+)</name>
        <dbReference type="ChEBI" id="CHEBI:29108"/>
    </cofactor>
</comment>
<dbReference type="AlphaFoldDB" id="A0A6C0JBM4"/>
<dbReference type="GO" id="GO:0000712">
    <property type="term" value="P:resolution of meiotic recombination intermediates"/>
    <property type="evidence" value="ECO:0007669"/>
    <property type="project" value="TreeGrafter"/>
</dbReference>
<dbReference type="PANTHER" id="PTHR10169:SF38">
    <property type="entry name" value="DNA TOPOISOMERASE 2"/>
    <property type="match status" value="1"/>
</dbReference>
<evidence type="ECO:0000256" key="7">
    <source>
        <dbReference type="ARBA" id="ARBA00022741"/>
    </source>
</evidence>
<dbReference type="InterPro" id="IPR001241">
    <property type="entry name" value="Topo_IIA"/>
</dbReference>
<dbReference type="Pfam" id="PF00521">
    <property type="entry name" value="DNA_topoisoIV"/>
    <property type="match status" value="1"/>
</dbReference>
<keyword evidence="8" id="KW-0067">ATP-binding</keyword>
<evidence type="ECO:0000313" key="15">
    <source>
        <dbReference type="EMBL" id="QHU02240.1"/>
    </source>
</evidence>
<accession>A0A6C0JBM4</accession>
<evidence type="ECO:0000256" key="10">
    <source>
        <dbReference type="ARBA" id="ARBA00023029"/>
    </source>
</evidence>
<sequence>MATKTEDLAITYQEKTDIEHILDAPDTYIGSIESDKVENWVLDEEDNMKHKEYDFIGGLYKCFDEGIVNCRDHVVRLMQKLGNKEKNVIPVRNIDITVDKESGIITMRNDGNGVDIAKHPDNDLWIPEMIFGHLRTSTNYKKDEKKIVGGKNGFGFKLVLIYSKWGTVETVDHVRKKKYTQRFENNLTDILSPTVIKSNSKPYTKVSWLPDYERFGIENLTDDMFNLFKKRAYDIGVVTDKSVKVTFNGKEVPNKNFEQYMDIYIGTKAETERVYEITHDRWEIGACLSPLDEFTQVSYVNGVNTSKGGKHIDNILNQIVKKMIIYIEKKKKVKVKSATIKEQLMLFVNCVIENPSFDSQTKDCMNTPLSKWGSKCEISDKFIDKLAKMGVMDNAIASNEIKETKAAKKTDGRKTKNIRGVPKYMGANWAGGQKSEQCTLILCEGDSAKAGIVSGLSKEDRNNFGVFPLKGKLMNTLDAAQYKINANDEITNIKKILGLTTGKTYTKGEAKTLLRYGKLLFMTDQDLDGSHIKGLCINMFHSQWHDLIKLPNFLGFMNTPILKATKGKKSKSFYSESAYQAWKKENDEPKGWKVKYYKGLGTSTSKEFKEYFAKKKIVMFEYNGETSDNAIDKVFNKTRADDRKDWLGNYDKDVVLNPENSLVKFEDFTDKEMIHFSKYDCERSIPNLIDGWKTSLRKVLFAAFKKNLVNEIKVAQFSGYVSEHSAYHHGEMSLNKAIIGMAHEFTGSNNINALLPLGQFGTRLNGGKDHASERYIFTALSPITRFIFPKADEPILNYLDDDGTPVEPEYYAPIIPMILVNGGKGIGTGFSYEGLCYNPLHIIDYLKCKLKLKKYTGDIKPYYEGFTGEIIEYMDQASDGIQYKKYLVKGKFEVTSYNSIKITELPIGTWTTTYKAFLESLMEEKNDKGKKKTPIVKSYTDSCTDTSIEFNVKLHMGVLPNLVSKKFSKDISKLEKVFGLTTTKSTSNMYLFDEEQKLKKYQDIYEIIEKYYPVRYKAYELRKKYMIMSLEKDVKILSNKANFIQEQIVEPPTLIMRKKKKSEVIEMLKEKEYDIIGDDIEYKYLRNMTIDSVEEENYEKLLKQKGEKESELEKIKVTTIEQMWLSELKDLAKEYNKYQTERIGRSKGVGAKIKIKKKNIKKIKNN</sequence>
<dbReference type="EMBL" id="MN740355">
    <property type="protein sequence ID" value="QHU02240.1"/>
    <property type="molecule type" value="Genomic_DNA"/>
</dbReference>
<dbReference type="Gene3D" id="3.90.199.10">
    <property type="entry name" value="Topoisomerase II, domain 5"/>
    <property type="match status" value="1"/>
</dbReference>
<comment type="cofactor">
    <cofactor evidence="3">
        <name>Mg(2+)</name>
        <dbReference type="ChEBI" id="CHEBI:18420"/>
    </cofactor>
</comment>
<evidence type="ECO:0000256" key="6">
    <source>
        <dbReference type="ARBA" id="ARBA00022723"/>
    </source>
</evidence>
<dbReference type="GO" id="GO:0000819">
    <property type="term" value="P:sister chromatid segregation"/>
    <property type="evidence" value="ECO:0007669"/>
    <property type="project" value="TreeGrafter"/>
</dbReference>
<evidence type="ECO:0000259" key="13">
    <source>
        <dbReference type="PROSITE" id="PS50880"/>
    </source>
</evidence>
<keyword evidence="12" id="KW-0413">Isomerase</keyword>
<dbReference type="GO" id="GO:0003677">
    <property type="term" value="F:DNA binding"/>
    <property type="evidence" value="ECO:0007669"/>
    <property type="project" value="UniProtKB-KW"/>
</dbReference>
<dbReference type="SMART" id="SM00434">
    <property type="entry name" value="TOP4c"/>
    <property type="match status" value="1"/>
</dbReference>
<evidence type="ECO:0000256" key="11">
    <source>
        <dbReference type="ARBA" id="ARBA00023125"/>
    </source>
</evidence>
<evidence type="ECO:0000256" key="9">
    <source>
        <dbReference type="ARBA" id="ARBA00022842"/>
    </source>
</evidence>
<dbReference type="Gene3D" id="3.30.1360.40">
    <property type="match status" value="1"/>
</dbReference>
<dbReference type="SUPFAM" id="SSF55874">
    <property type="entry name" value="ATPase domain of HSP90 chaperone/DNA topoisomerase II/histidine kinase"/>
    <property type="match status" value="1"/>
</dbReference>
<proteinExistence type="inferred from homology"/>
<evidence type="ECO:0000256" key="12">
    <source>
        <dbReference type="ARBA" id="ARBA00023235"/>
    </source>
</evidence>
<feature type="domain" description="Toprim" evidence="13">
    <location>
        <begin position="438"/>
        <end position="555"/>
    </location>
</feature>
<dbReference type="Pfam" id="PF00204">
    <property type="entry name" value="DNA_gyraseB"/>
    <property type="match status" value="1"/>
</dbReference>
<dbReference type="InterPro" id="IPR050634">
    <property type="entry name" value="DNA_Topoisomerase_II"/>
</dbReference>